<dbReference type="InterPro" id="IPR052341">
    <property type="entry name" value="LOG_family_nucleotidases"/>
</dbReference>
<accession>A0A1G2BRQ0</accession>
<evidence type="ECO:0000313" key="2">
    <source>
        <dbReference type="EMBL" id="OGY91516.1"/>
    </source>
</evidence>
<dbReference type="InterPro" id="IPR031100">
    <property type="entry name" value="LOG_fam"/>
</dbReference>
<dbReference type="GO" id="GO:0005829">
    <property type="term" value="C:cytosol"/>
    <property type="evidence" value="ECO:0007669"/>
    <property type="project" value="TreeGrafter"/>
</dbReference>
<protein>
    <recommendedName>
        <fullName evidence="1">Cytokinin riboside 5'-monophosphate phosphoribohydrolase</fullName>
        <ecNumber evidence="1">3.2.2.n1</ecNumber>
    </recommendedName>
</protein>
<evidence type="ECO:0000256" key="1">
    <source>
        <dbReference type="RuleBase" id="RU363015"/>
    </source>
</evidence>
<name>A0A1G2BRQ0_9BACT</name>
<dbReference type="GO" id="GO:0016787">
    <property type="term" value="F:hydrolase activity"/>
    <property type="evidence" value="ECO:0007669"/>
    <property type="project" value="UniProtKB-KW"/>
</dbReference>
<organism evidence="2 3">
    <name type="scientific">Candidatus Komeilibacteria bacterium RIFCSPLOWO2_02_FULL_48_11</name>
    <dbReference type="NCBI Taxonomy" id="1798553"/>
    <lineage>
        <taxon>Bacteria</taxon>
        <taxon>Candidatus Komeiliibacteriota</taxon>
    </lineage>
</organism>
<dbReference type="Pfam" id="PF03641">
    <property type="entry name" value="Lysine_decarbox"/>
    <property type="match status" value="1"/>
</dbReference>
<keyword evidence="1" id="KW-0203">Cytokinin biosynthesis</keyword>
<dbReference type="Gene3D" id="3.40.50.450">
    <property type="match status" value="1"/>
</dbReference>
<dbReference type="EC" id="3.2.2.n1" evidence="1"/>
<reference evidence="2 3" key="1">
    <citation type="journal article" date="2016" name="Nat. Commun.">
        <title>Thousands of microbial genomes shed light on interconnected biogeochemical processes in an aquifer system.</title>
        <authorList>
            <person name="Anantharaman K."/>
            <person name="Brown C.T."/>
            <person name="Hug L.A."/>
            <person name="Sharon I."/>
            <person name="Castelle C.J."/>
            <person name="Probst A.J."/>
            <person name="Thomas B.C."/>
            <person name="Singh A."/>
            <person name="Wilkins M.J."/>
            <person name="Karaoz U."/>
            <person name="Brodie E.L."/>
            <person name="Williams K.H."/>
            <person name="Hubbard S.S."/>
            <person name="Banfield J.F."/>
        </authorList>
    </citation>
    <scope>NUCLEOTIDE SEQUENCE [LARGE SCALE GENOMIC DNA]</scope>
</reference>
<dbReference type="STRING" id="1798553.A3H70_05310"/>
<comment type="caution">
    <text evidence="2">The sequence shown here is derived from an EMBL/GenBank/DDBJ whole genome shotgun (WGS) entry which is preliminary data.</text>
</comment>
<dbReference type="Proteomes" id="UP000178109">
    <property type="component" value="Unassembled WGS sequence"/>
</dbReference>
<proteinExistence type="inferred from homology"/>
<dbReference type="PANTHER" id="PTHR43393:SF2">
    <property type="entry name" value="CYTOKININ RIBOSIDE 5'-MONOPHOSPHATE PHOSPHORIBOHYDROLASE"/>
    <property type="match status" value="1"/>
</dbReference>
<gene>
    <name evidence="2" type="ORF">A3H70_05310</name>
</gene>
<dbReference type="PANTHER" id="PTHR43393">
    <property type="entry name" value="CYTOKININ RIBOSIDE 5'-MONOPHOSPHATE PHOSPHORIBOHYDROLASE"/>
    <property type="match status" value="1"/>
</dbReference>
<dbReference type="InterPro" id="IPR005269">
    <property type="entry name" value="LOG"/>
</dbReference>
<comment type="similarity">
    <text evidence="1">Belongs to the LOG family.</text>
</comment>
<sequence length="237" mass="26926">MPKKNLDPIICRIPKTHEELSREELDSSENGTWRIFRIMAEFVSGFQFIGHLKKSVTIFGSARLKEENPYYQDARRLGYLLGKAGFEVITGGGPGIMEAANRGDFEATGKSIGLNIQLPFSQRMNKYVTRGIGFHYFFTRKVMLAAAAQAYVFFPGGFGTLDEFSEIITLIQTKKMAATPVILMGKDYWQPLLDWIENILYKKIEGVHGEDLRIYTLVSSPEEAVKIIKKSRPRKDF</sequence>
<dbReference type="NCBIfam" id="TIGR00730">
    <property type="entry name" value="Rossman fold protein, TIGR00730 family"/>
    <property type="match status" value="1"/>
</dbReference>
<dbReference type="GO" id="GO:0009691">
    <property type="term" value="P:cytokinin biosynthetic process"/>
    <property type="evidence" value="ECO:0007669"/>
    <property type="project" value="UniProtKB-UniRule"/>
</dbReference>
<dbReference type="SUPFAM" id="SSF102405">
    <property type="entry name" value="MCP/YpsA-like"/>
    <property type="match status" value="1"/>
</dbReference>
<keyword evidence="1" id="KW-0378">Hydrolase</keyword>
<evidence type="ECO:0000313" key="3">
    <source>
        <dbReference type="Proteomes" id="UP000178109"/>
    </source>
</evidence>
<dbReference type="AlphaFoldDB" id="A0A1G2BRQ0"/>
<dbReference type="EMBL" id="MHKO01000044">
    <property type="protein sequence ID" value="OGY91516.1"/>
    <property type="molecule type" value="Genomic_DNA"/>
</dbReference>